<protein>
    <recommendedName>
        <fullName evidence="10">G-patch domain-containing protein</fullName>
    </recommendedName>
</protein>
<name>A0A835QF38_VANPL</name>
<dbReference type="InterPro" id="IPR045211">
    <property type="entry name" value="TFP11/STIP/Ntr1"/>
</dbReference>
<dbReference type="Proteomes" id="UP000639772">
    <property type="component" value="Unassembled WGS sequence"/>
</dbReference>
<dbReference type="Pfam" id="PF07842">
    <property type="entry name" value="GCFC"/>
    <property type="match status" value="1"/>
</dbReference>
<evidence type="ECO:0000256" key="4">
    <source>
        <dbReference type="ARBA" id="ARBA00022728"/>
    </source>
</evidence>
<dbReference type="GO" id="GO:0071008">
    <property type="term" value="C:U2-type post-mRNA release spliceosomal complex"/>
    <property type="evidence" value="ECO:0007669"/>
    <property type="project" value="TreeGrafter"/>
</dbReference>
<keyword evidence="6 7" id="KW-0539">Nucleus</keyword>
<keyword evidence="8" id="KW-0175">Coiled coil</keyword>
<evidence type="ECO:0000256" key="7">
    <source>
        <dbReference type="PIRNR" id="PIRNR017706"/>
    </source>
</evidence>
<dbReference type="OrthoDB" id="4822at2759"/>
<dbReference type="EMBL" id="JADCNM010000008">
    <property type="protein sequence ID" value="KAG0472071.1"/>
    <property type="molecule type" value="Genomic_DNA"/>
</dbReference>
<dbReference type="SMART" id="SM00443">
    <property type="entry name" value="G_patch"/>
    <property type="match status" value="1"/>
</dbReference>
<keyword evidence="3 7" id="KW-0507">mRNA processing</keyword>
<dbReference type="AlphaFoldDB" id="A0A835QF38"/>
<dbReference type="InterPro" id="IPR000467">
    <property type="entry name" value="G_patch_dom"/>
</dbReference>
<evidence type="ECO:0000313" key="11">
    <source>
        <dbReference type="EMBL" id="KAG0472071.1"/>
    </source>
</evidence>
<feature type="domain" description="G-patch" evidence="10">
    <location>
        <begin position="184"/>
        <end position="230"/>
    </location>
</feature>
<proteinExistence type="inferred from homology"/>
<gene>
    <name evidence="11" type="ORF">HPP92_016617</name>
</gene>
<evidence type="ECO:0000259" key="10">
    <source>
        <dbReference type="PROSITE" id="PS50174"/>
    </source>
</evidence>
<comment type="similarity">
    <text evidence="2 7">Belongs to the TFP11/STIP family.</text>
</comment>
<dbReference type="InterPro" id="IPR022159">
    <property type="entry name" value="STIP/TFIP11_N"/>
</dbReference>
<keyword evidence="5 7" id="KW-0508">mRNA splicing</keyword>
<dbReference type="PANTHER" id="PTHR23329:SF1">
    <property type="entry name" value="TUFTELIN-INTERACTING PROTEIN 11"/>
    <property type="match status" value="1"/>
</dbReference>
<evidence type="ECO:0000256" key="2">
    <source>
        <dbReference type="ARBA" id="ARBA00010900"/>
    </source>
</evidence>
<evidence type="ECO:0000256" key="5">
    <source>
        <dbReference type="ARBA" id="ARBA00023187"/>
    </source>
</evidence>
<evidence type="ECO:0000256" key="1">
    <source>
        <dbReference type="ARBA" id="ARBA00004123"/>
    </source>
</evidence>
<dbReference type="PIRSF" id="PIRSF017706">
    <property type="entry name" value="TFIP11"/>
    <property type="match status" value="1"/>
</dbReference>
<evidence type="ECO:0000256" key="9">
    <source>
        <dbReference type="SAM" id="MobiDB-lite"/>
    </source>
</evidence>
<feature type="compositionally biased region" description="Basic and acidic residues" evidence="9">
    <location>
        <begin position="139"/>
        <end position="170"/>
    </location>
</feature>
<dbReference type="PANTHER" id="PTHR23329">
    <property type="entry name" value="TUFTELIN-INTERACTING PROTEIN 11-RELATED"/>
    <property type="match status" value="1"/>
</dbReference>
<accession>A0A835QF38</accession>
<comment type="caution">
    <text evidence="11">The sequence shown here is derived from an EMBL/GenBank/DDBJ whole genome shotgun (WGS) entry which is preliminary data.</text>
</comment>
<dbReference type="Pfam" id="PF01585">
    <property type="entry name" value="G-patch"/>
    <property type="match status" value="1"/>
</dbReference>
<dbReference type="PROSITE" id="PS50174">
    <property type="entry name" value="G_PATCH"/>
    <property type="match status" value="1"/>
</dbReference>
<dbReference type="GO" id="GO:0000390">
    <property type="term" value="P:spliceosomal complex disassembly"/>
    <property type="evidence" value="ECO:0007669"/>
    <property type="project" value="InterPro"/>
</dbReference>
<evidence type="ECO:0000256" key="3">
    <source>
        <dbReference type="ARBA" id="ARBA00022664"/>
    </source>
</evidence>
<reference evidence="11 12" key="1">
    <citation type="journal article" date="2020" name="Nat. Food">
        <title>A phased Vanilla planifolia genome enables genetic improvement of flavour and production.</title>
        <authorList>
            <person name="Hasing T."/>
            <person name="Tang H."/>
            <person name="Brym M."/>
            <person name="Khazi F."/>
            <person name="Huang T."/>
            <person name="Chambers A.H."/>
        </authorList>
    </citation>
    <scope>NUCLEOTIDE SEQUENCE [LARGE SCALE GENOMIC DNA]</scope>
    <source>
        <tissue evidence="11">Leaf</tissue>
    </source>
</reference>
<feature type="region of interest" description="Disordered" evidence="9">
    <location>
        <begin position="45"/>
        <end position="170"/>
    </location>
</feature>
<organism evidence="11 12">
    <name type="scientific">Vanilla planifolia</name>
    <name type="common">Vanilla</name>
    <dbReference type="NCBI Taxonomy" id="51239"/>
    <lineage>
        <taxon>Eukaryota</taxon>
        <taxon>Viridiplantae</taxon>
        <taxon>Streptophyta</taxon>
        <taxon>Embryophyta</taxon>
        <taxon>Tracheophyta</taxon>
        <taxon>Spermatophyta</taxon>
        <taxon>Magnoliopsida</taxon>
        <taxon>Liliopsida</taxon>
        <taxon>Asparagales</taxon>
        <taxon>Orchidaceae</taxon>
        <taxon>Vanilloideae</taxon>
        <taxon>Vanilleae</taxon>
        <taxon>Vanilla</taxon>
    </lineage>
</organism>
<dbReference type="InterPro" id="IPR022783">
    <property type="entry name" value="GCFC_dom"/>
</dbReference>
<evidence type="ECO:0000256" key="6">
    <source>
        <dbReference type="ARBA" id="ARBA00023242"/>
    </source>
</evidence>
<dbReference type="GO" id="GO:0003676">
    <property type="term" value="F:nucleic acid binding"/>
    <property type="evidence" value="ECO:0007669"/>
    <property type="project" value="InterPro"/>
</dbReference>
<dbReference type="Pfam" id="PF12457">
    <property type="entry name" value="TIP_N"/>
    <property type="match status" value="1"/>
</dbReference>
<evidence type="ECO:0000256" key="8">
    <source>
        <dbReference type="SAM" id="Coils"/>
    </source>
</evidence>
<comment type="subcellular location">
    <subcellularLocation>
        <location evidence="1 7">Nucleus</location>
    </subcellularLocation>
</comment>
<evidence type="ECO:0000313" key="12">
    <source>
        <dbReference type="Proteomes" id="UP000639772"/>
    </source>
</evidence>
<dbReference type="InterPro" id="IPR024933">
    <property type="entry name" value="TFP11"/>
</dbReference>
<keyword evidence="4 7" id="KW-0747">Spliceosome</keyword>
<feature type="coiled-coil region" evidence="8">
    <location>
        <begin position="302"/>
        <end position="384"/>
    </location>
</feature>
<sequence length="852" mass="97610">MDEDQEMMRFDMDNDYEGGRWIGEEYYYKSKKEKRVQTKDDVIYGSFAAGSSDSDSDGRISRKRSRRDVIRKPDLSKPVQFVSTGTVMPSQEIDRNDKENASAVPGSNPSASLGFRAEPEKANDGDEDDDFLRTALGRKIKEGAHRKEREREEMEREKLRSEKKSSGRREARAFREVGKFENHTKGIGLKLMEKMGYKVGGGLGKSEQGITVPIEARMRPKGMGMGFNDYEEAKLPALDEVDKEGKETATVAAIRHKEKRWLKQKQGKKKAEYMTAEELLVKKQEQGLEVSHQKILDMRGPQARVLTNLENLNAEEEAKENQVPMPELQHNIRLIVDMAEADILKIDSNLRRERENVVSLQREKEKLQREAAHQKQQLEVMETIAKVVKQVEEENLSGILTLESLMKTFVDLKDRFMEDFKLFNISCIACSYAIPLLIRVFQGWEPLKDPKYGRNIMSSWRDLLQGDQPFDYSDNIVTNSPYALLFSEVILPAVRISGTNSWQARDPEPMLRFIDKWQNLLPPVILQSILEHVIMPKLSSAVDSWDPRRETVPIHVWIHPWLPLLGQRLESLYHTIRFKLGNVLHAWHASDPSAYAILSPWKNVFDAASWENLVVRFIVPKLMIALQEFQINPANQELDQFNWVMAWSSALPVQHMVTILEVGFFSKWQQVLYHWLSSNPNYNEVMQWYMGWKGLFPPELLANERIRVLLASGLEMMNKAVEGMDLVQPGAQENVAYLKVPQRRQFESQQAAGYSSGHLLAPTFANGFLRDGMVSQPDMSLKEIVEAYAVEHGLMFVPKVGRSHNGLPVYGFGNVSVCIDSVKKLLFAQGVNGWDVVSLNELLQMQHINRHH</sequence>